<evidence type="ECO:0000256" key="1">
    <source>
        <dbReference type="SAM" id="Phobius"/>
    </source>
</evidence>
<evidence type="ECO:0000313" key="3">
    <source>
        <dbReference type="EMBL" id="OIJ42662.1"/>
    </source>
</evidence>
<keyword evidence="1" id="KW-0472">Membrane</keyword>
<dbReference type="Proteomes" id="UP000180246">
    <property type="component" value="Unassembled WGS sequence"/>
</dbReference>
<dbReference type="CDD" id="cd07385">
    <property type="entry name" value="MPP_YkuE_C"/>
    <property type="match status" value="1"/>
</dbReference>
<dbReference type="EMBL" id="JRYB01000001">
    <property type="protein sequence ID" value="OIJ42662.1"/>
    <property type="molecule type" value="Genomic_DNA"/>
</dbReference>
<organism evidence="3 4">
    <name type="scientific">Massilia timonae</name>
    <dbReference type="NCBI Taxonomy" id="47229"/>
    <lineage>
        <taxon>Bacteria</taxon>
        <taxon>Pseudomonadati</taxon>
        <taxon>Pseudomonadota</taxon>
        <taxon>Betaproteobacteria</taxon>
        <taxon>Burkholderiales</taxon>
        <taxon>Oxalobacteraceae</taxon>
        <taxon>Telluria group</taxon>
        <taxon>Massilia</taxon>
    </lineage>
</organism>
<sequence length="370" mass="40388">MFSLILNGIGTLMHFYVAHRLYALAPIRTRVKARWWWLGAVVVWAVYLLGVRLGDAALDWRWWPGQFAMTWLGILFVMTQYLLLADLATGFGLWLRQWAPGILAAGAIAGVSVSAFAIFQAVRAPGIVEHELTLAGLPQALDGTTLVAISDTHLGAQRRAAWLGKRVDQINALEPAAVVMLGDQVEDEPINDDQLAPVLKRLRAPLGVWAVTGNHEYYGDAGGTIEEFSAGGVQWLRDERVEIAPGLHLAGLDDIGRAMRGGGDIYAGLERTIPSRAQGATILLAHIPAPGLVERAAREGVSLMLSGHTHGGQIWPFSYLVKREFPHLVGLHREGDMQLVISRGAGGWGPRMRLWQPGEILKLTLRAPQP</sequence>
<dbReference type="Gene3D" id="3.60.21.10">
    <property type="match status" value="1"/>
</dbReference>
<dbReference type="InterPro" id="IPR051158">
    <property type="entry name" value="Metallophosphoesterase_sf"/>
</dbReference>
<feature type="transmembrane region" description="Helical" evidence="1">
    <location>
        <begin position="35"/>
        <end position="51"/>
    </location>
</feature>
<evidence type="ECO:0000313" key="4">
    <source>
        <dbReference type="Proteomes" id="UP000180246"/>
    </source>
</evidence>
<gene>
    <name evidence="3" type="ORF">LO55_4374</name>
</gene>
<dbReference type="PANTHER" id="PTHR31302:SF0">
    <property type="entry name" value="TRANSMEMBRANE PROTEIN WITH METALLOPHOSPHOESTERASE DOMAIN"/>
    <property type="match status" value="1"/>
</dbReference>
<comment type="caution">
    <text evidence="3">The sequence shown here is derived from an EMBL/GenBank/DDBJ whole genome shotgun (WGS) entry which is preliminary data.</text>
</comment>
<dbReference type="Pfam" id="PF00149">
    <property type="entry name" value="Metallophos"/>
    <property type="match status" value="1"/>
</dbReference>
<accession>A0A1S2NE66</accession>
<keyword evidence="1" id="KW-1133">Transmembrane helix</keyword>
<dbReference type="GO" id="GO:0016787">
    <property type="term" value="F:hydrolase activity"/>
    <property type="evidence" value="ECO:0007669"/>
    <property type="project" value="InterPro"/>
</dbReference>
<dbReference type="SUPFAM" id="SSF56300">
    <property type="entry name" value="Metallo-dependent phosphatases"/>
    <property type="match status" value="1"/>
</dbReference>
<dbReference type="InterPro" id="IPR004843">
    <property type="entry name" value="Calcineurin-like_PHP"/>
</dbReference>
<reference evidence="3 4" key="1">
    <citation type="submission" date="2014-10" db="EMBL/GenBank/DDBJ databases">
        <authorList>
            <person name="Seo M.-J."/>
            <person name="Seok Y.J."/>
            <person name="Cha I.-T."/>
        </authorList>
    </citation>
    <scope>NUCLEOTIDE SEQUENCE [LARGE SCALE GENOMIC DNA]</scope>
    <source>
        <strain evidence="3 4">NEU</strain>
    </source>
</reference>
<dbReference type="AlphaFoldDB" id="A0A1S2NE66"/>
<dbReference type="InterPro" id="IPR029052">
    <property type="entry name" value="Metallo-depent_PP-like"/>
</dbReference>
<protein>
    <submittedName>
        <fullName evidence="3">Calcineurin-like phosphoesterase family protein</fullName>
    </submittedName>
</protein>
<feature type="transmembrane region" description="Helical" evidence="1">
    <location>
        <begin position="102"/>
        <end position="122"/>
    </location>
</feature>
<evidence type="ECO:0000259" key="2">
    <source>
        <dbReference type="Pfam" id="PF00149"/>
    </source>
</evidence>
<feature type="transmembrane region" description="Helical" evidence="1">
    <location>
        <begin position="6"/>
        <end position="23"/>
    </location>
</feature>
<feature type="transmembrane region" description="Helical" evidence="1">
    <location>
        <begin position="71"/>
        <end position="95"/>
    </location>
</feature>
<proteinExistence type="predicted"/>
<dbReference type="RefSeq" id="WP_005670253.1">
    <property type="nucleotide sequence ID" value="NZ_DIGR01000004.1"/>
</dbReference>
<keyword evidence="1" id="KW-0812">Transmembrane</keyword>
<name>A0A1S2NE66_9BURK</name>
<feature type="domain" description="Calcineurin-like phosphoesterase" evidence="2">
    <location>
        <begin position="145"/>
        <end position="311"/>
    </location>
</feature>
<dbReference type="PANTHER" id="PTHR31302">
    <property type="entry name" value="TRANSMEMBRANE PROTEIN WITH METALLOPHOSPHOESTERASE DOMAIN-RELATED"/>
    <property type="match status" value="1"/>
</dbReference>